<organism evidence="2 3">
    <name type="scientific">Eschrichtius robustus</name>
    <name type="common">California gray whale</name>
    <name type="synonym">Eschrichtius gibbosus</name>
    <dbReference type="NCBI Taxonomy" id="9764"/>
    <lineage>
        <taxon>Eukaryota</taxon>
        <taxon>Metazoa</taxon>
        <taxon>Chordata</taxon>
        <taxon>Craniata</taxon>
        <taxon>Vertebrata</taxon>
        <taxon>Euteleostomi</taxon>
        <taxon>Mammalia</taxon>
        <taxon>Eutheria</taxon>
        <taxon>Laurasiatheria</taxon>
        <taxon>Artiodactyla</taxon>
        <taxon>Whippomorpha</taxon>
        <taxon>Cetacea</taxon>
        <taxon>Mysticeti</taxon>
        <taxon>Eschrichtiidae</taxon>
        <taxon>Eschrichtius</taxon>
    </lineage>
</organism>
<dbReference type="EMBL" id="JAIQCJ010001065">
    <property type="protein sequence ID" value="KAJ8792832.1"/>
    <property type="molecule type" value="Genomic_DNA"/>
</dbReference>
<dbReference type="Proteomes" id="UP001159641">
    <property type="component" value="Unassembled WGS sequence"/>
</dbReference>
<evidence type="ECO:0008006" key="4">
    <source>
        <dbReference type="Google" id="ProtNLM"/>
    </source>
</evidence>
<dbReference type="AlphaFoldDB" id="A0AB34HP14"/>
<accession>A0AB34HP14</accession>
<keyword evidence="3" id="KW-1185">Reference proteome</keyword>
<reference evidence="2 3" key="1">
    <citation type="submission" date="2022-11" db="EMBL/GenBank/DDBJ databases">
        <title>Whole genome sequence of Eschrichtius robustus ER-17-0199.</title>
        <authorList>
            <person name="Bruniche-Olsen A."/>
            <person name="Black A.N."/>
            <person name="Fields C.J."/>
            <person name="Walden K."/>
            <person name="Dewoody J.A."/>
        </authorList>
    </citation>
    <scope>NUCLEOTIDE SEQUENCE [LARGE SCALE GENOMIC DNA]</scope>
    <source>
        <strain evidence="2">ER-17-0199</strain>
        <tissue evidence="2">Blubber</tissue>
    </source>
</reference>
<gene>
    <name evidence="2" type="ORF">J1605_004017</name>
</gene>
<protein>
    <recommendedName>
        <fullName evidence="4">Secreted protein</fullName>
    </recommendedName>
</protein>
<feature type="signal peptide" evidence="1">
    <location>
        <begin position="1"/>
        <end position="19"/>
    </location>
</feature>
<feature type="chain" id="PRO_5044266289" description="Secreted protein" evidence="1">
    <location>
        <begin position="20"/>
        <end position="95"/>
    </location>
</feature>
<comment type="caution">
    <text evidence="2">The sequence shown here is derived from an EMBL/GenBank/DDBJ whole genome shotgun (WGS) entry which is preliminary data.</text>
</comment>
<evidence type="ECO:0000256" key="1">
    <source>
        <dbReference type="SAM" id="SignalP"/>
    </source>
</evidence>
<evidence type="ECO:0000313" key="2">
    <source>
        <dbReference type="EMBL" id="KAJ8792832.1"/>
    </source>
</evidence>
<keyword evidence="1" id="KW-0732">Signal</keyword>
<sequence length="95" mass="9734">MQHLSLGGVAFVLVRRLLSSCGVQVFSSLVAVHRFQGAQALSLWHAGSRTGGDPGVAPGNTSGSLLYGQESALPPTAPFNLVDINNVSPSGGFVT</sequence>
<proteinExistence type="predicted"/>
<evidence type="ECO:0000313" key="3">
    <source>
        <dbReference type="Proteomes" id="UP001159641"/>
    </source>
</evidence>
<name>A0AB34HP14_ESCRO</name>